<accession>A0A423V9D2</accession>
<keyword evidence="1" id="KW-0812">Transmembrane</keyword>
<protein>
    <submittedName>
        <fullName evidence="2">Uncharacterized protein</fullName>
    </submittedName>
</protein>
<evidence type="ECO:0000313" key="2">
    <source>
        <dbReference type="EMBL" id="ROV87450.1"/>
    </source>
</evidence>
<evidence type="ECO:0000256" key="1">
    <source>
        <dbReference type="SAM" id="Phobius"/>
    </source>
</evidence>
<organism evidence="2 3">
    <name type="scientific">Cytospora schulzeri</name>
    <dbReference type="NCBI Taxonomy" id="448051"/>
    <lineage>
        <taxon>Eukaryota</taxon>
        <taxon>Fungi</taxon>
        <taxon>Dikarya</taxon>
        <taxon>Ascomycota</taxon>
        <taxon>Pezizomycotina</taxon>
        <taxon>Sordariomycetes</taxon>
        <taxon>Sordariomycetidae</taxon>
        <taxon>Diaporthales</taxon>
        <taxon>Cytosporaceae</taxon>
        <taxon>Cytospora</taxon>
    </lineage>
</organism>
<dbReference type="AlphaFoldDB" id="A0A423V9D2"/>
<feature type="transmembrane region" description="Helical" evidence="1">
    <location>
        <begin position="36"/>
        <end position="55"/>
    </location>
</feature>
<keyword evidence="1" id="KW-0472">Membrane</keyword>
<keyword evidence="3" id="KW-1185">Reference proteome</keyword>
<keyword evidence="1" id="KW-1133">Transmembrane helix</keyword>
<sequence length="109" mass="11502">MSKYCPTRRLSGGCGRARGLQQQQQATTTGDANKEFITITITITIAIAIATAIINDSPGSAAFCLRLLRQRLAVFVFAVVVSTTPPSSRSGSSFQAVAQTVLFTFVSGS</sequence>
<comment type="caution">
    <text evidence="2">The sequence shown here is derived from an EMBL/GenBank/DDBJ whole genome shotgun (WGS) entry which is preliminary data.</text>
</comment>
<proteinExistence type="predicted"/>
<reference evidence="2 3" key="1">
    <citation type="submission" date="2015-09" db="EMBL/GenBank/DDBJ databases">
        <title>Host preference determinants of Valsa canker pathogens revealed by comparative genomics.</title>
        <authorList>
            <person name="Yin Z."/>
            <person name="Huang L."/>
        </authorList>
    </citation>
    <scope>NUCLEOTIDE SEQUENCE [LARGE SCALE GENOMIC DNA]</scope>
    <source>
        <strain evidence="2 3">03-1</strain>
    </source>
</reference>
<name>A0A423V9D2_9PEZI</name>
<dbReference type="EMBL" id="LKEA01000095">
    <property type="protein sequence ID" value="ROV87450.1"/>
    <property type="molecule type" value="Genomic_DNA"/>
</dbReference>
<gene>
    <name evidence="2" type="ORF">VMCG_10778</name>
</gene>
<dbReference type="Proteomes" id="UP000283895">
    <property type="component" value="Unassembled WGS sequence"/>
</dbReference>
<evidence type="ECO:0000313" key="3">
    <source>
        <dbReference type="Proteomes" id="UP000283895"/>
    </source>
</evidence>